<dbReference type="Proteomes" id="UP000324800">
    <property type="component" value="Unassembled WGS sequence"/>
</dbReference>
<sequence>MIFEEIPIIIQYVNNCMNVEIEMENPLNVNPMKEKEMEKDYWIMNDCYWMEKLSEIINLYEEEDVDVLICELAEDDYVDD</sequence>
<evidence type="ECO:0000313" key="1">
    <source>
        <dbReference type="EMBL" id="KAA6388539.1"/>
    </source>
</evidence>
<dbReference type="AlphaFoldDB" id="A0A5J4W1X9"/>
<accession>A0A5J4W1X9</accession>
<organism evidence="1 2">
    <name type="scientific">Streblomastix strix</name>
    <dbReference type="NCBI Taxonomy" id="222440"/>
    <lineage>
        <taxon>Eukaryota</taxon>
        <taxon>Metamonada</taxon>
        <taxon>Preaxostyla</taxon>
        <taxon>Oxymonadida</taxon>
        <taxon>Streblomastigidae</taxon>
        <taxon>Streblomastix</taxon>
    </lineage>
</organism>
<gene>
    <name evidence="1" type="ORF">EZS28_015934</name>
</gene>
<evidence type="ECO:0000313" key="2">
    <source>
        <dbReference type="Proteomes" id="UP000324800"/>
    </source>
</evidence>
<reference evidence="1 2" key="1">
    <citation type="submission" date="2019-03" db="EMBL/GenBank/DDBJ databases">
        <title>Single cell metagenomics reveals metabolic interactions within the superorganism composed of flagellate Streblomastix strix and complex community of Bacteroidetes bacteria on its surface.</title>
        <authorList>
            <person name="Treitli S.C."/>
            <person name="Kolisko M."/>
            <person name="Husnik F."/>
            <person name="Keeling P."/>
            <person name="Hampl V."/>
        </authorList>
    </citation>
    <scope>NUCLEOTIDE SEQUENCE [LARGE SCALE GENOMIC DNA]</scope>
    <source>
        <strain evidence="1">ST1C</strain>
    </source>
</reference>
<dbReference type="EMBL" id="SNRW01003944">
    <property type="protein sequence ID" value="KAA6388539.1"/>
    <property type="molecule type" value="Genomic_DNA"/>
</dbReference>
<protein>
    <submittedName>
        <fullName evidence="1">Uncharacterized protein</fullName>
    </submittedName>
</protein>
<proteinExistence type="predicted"/>
<comment type="caution">
    <text evidence="1">The sequence shown here is derived from an EMBL/GenBank/DDBJ whole genome shotgun (WGS) entry which is preliminary data.</text>
</comment>
<name>A0A5J4W1X9_9EUKA</name>